<dbReference type="Pfam" id="PF03732">
    <property type="entry name" value="Retrotrans_gag"/>
    <property type="match status" value="1"/>
</dbReference>
<dbReference type="OMA" id="CIMIDEG"/>
<evidence type="ECO:0000259" key="2">
    <source>
        <dbReference type="Pfam" id="PF03732"/>
    </source>
</evidence>
<evidence type="ECO:0000313" key="3">
    <source>
        <dbReference type="RefSeq" id="XP_016455218.1"/>
    </source>
</evidence>
<dbReference type="OrthoDB" id="1748993at2759"/>
<dbReference type="PANTHER" id="PTHR33240">
    <property type="entry name" value="OS08G0508500 PROTEIN"/>
    <property type="match status" value="1"/>
</dbReference>
<feature type="region of interest" description="Disordered" evidence="1">
    <location>
        <begin position="197"/>
        <end position="244"/>
    </location>
</feature>
<accession>A0A1S3YSV8</accession>
<dbReference type="AlphaFoldDB" id="A0A1S3YSV8"/>
<evidence type="ECO:0000256" key="1">
    <source>
        <dbReference type="SAM" id="MobiDB-lite"/>
    </source>
</evidence>
<dbReference type="PANTHER" id="PTHR33240:SF8">
    <property type="entry name" value="OS03G0439900 PROTEIN"/>
    <property type="match status" value="1"/>
</dbReference>
<organism evidence="3">
    <name type="scientific">Nicotiana tabacum</name>
    <name type="common">Common tobacco</name>
    <dbReference type="NCBI Taxonomy" id="4097"/>
    <lineage>
        <taxon>Eukaryota</taxon>
        <taxon>Viridiplantae</taxon>
        <taxon>Streptophyta</taxon>
        <taxon>Embryophyta</taxon>
        <taxon>Tracheophyta</taxon>
        <taxon>Spermatophyta</taxon>
        <taxon>Magnoliopsida</taxon>
        <taxon>eudicotyledons</taxon>
        <taxon>Gunneridae</taxon>
        <taxon>Pentapetalae</taxon>
        <taxon>asterids</taxon>
        <taxon>lamiids</taxon>
        <taxon>Solanales</taxon>
        <taxon>Solanaceae</taxon>
        <taxon>Nicotianoideae</taxon>
        <taxon>Nicotianeae</taxon>
        <taxon>Nicotiana</taxon>
    </lineage>
</organism>
<gene>
    <name evidence="3" type="primary">LOC107779327</name>
</gene>
<feature type="domain" description="Retrotransposon gag" evidence="2">
    <location>
        <begin position="82"/>
        <end position="154"/>
    </location>
</feature>
<dbReference type="KEGG" id="nta:107779327"/>
<dbReference type="RefSeq" id="XP_016455218.1">
    <property type="nucleotide sequence ID" value="XM_016599732.1"/>
</dbReference>
<proteinExistence type="predicted"/>
<sequence>MLSKRDTGRFVEQTYSDDAAAHAIPKTFKIPPYLRIYDGTTDPKDHVTHYDTAVKGNDLTKEQVSSILLKQFGETLMGGAISQLPTHSIESFEEMDDNFVTAHAGAKKVEARVNDIFAIKQSLGEGLRDFLARFNLVRMTMPNVSKGMAVTAFQNEPSREGSRATRKLLSRFMSYPPTTWDKVHNAYYAEVRADEDDLNGPTHRLTSVQAESRKERRDTPRRDHPIPRPNREQHQPYIRTAAAPSPRYEEKIVYALEKLGPKVTLPPKMRSDPNTRKSDALCEFHQERGHKTEDCTAPRGRTNFAKGREHQRPPKPPSPARTIKMIIGGGGDASINSVKFTTTHKLKRSITRELYDELEESIIFDKSDVDSLDFPHNEALVITLRILDTDVKCIMIDEGSGACIIHP</sequence>
<feature type="compositionally biased region" description="Basic and acidic residues" evidence="1">
    <location>
        <begin position="211"/>
        <end position="234"/>
    </location>
</feature>
<feature type="region of interest" description="Disordered" evidence="1">
    <location>
        <begin position="289"/>
        <end position="319"/>
    </location>
</feature>
<name>A0A1S3YSV8_TOBAC</name>
<reference evidence="3" key="1">
    <citation type="submission" date="2025-08" db="UniProtKB">
        <authorList>
            <consortium name="RefSeq"/>
        </authorList>
    </citation>
    <scope>IDENTIFICATION</scope>
</reference>
<dbReference type="PaxDb" id="4097-A0A1S3YSV8"/>
<protein>
    <recommendedName>
        <fullName evidence="2">Retrotransposon gag domain-containing protein</fullName>
    </recommendedName>
</protein>
<dbReference type="InterPro" id="IPR005162">
    <property type="entry name" value="Retrotrans_gag_dom"/>
</dbReference>